<keyword evidence="2" id="KW-1185">Reference proteome</keyword>
<dbReference type="Proteomes" id="UP000223849">
    <property type="component" value="Segment"/>
</dbReference>
<name>A0A0K2CM67_9CAUD</name>
<sequence>MGRGRSPSGTGYRSRRDPDYVTLYHRARSADAAESIAKEGFRPGSRGDWVFLSTKLDSHHSPFGDHVVEVRVPKAQVYADNEDQGYAVRVKREHVEVTKNYFHVGKVPDKFPKRRPRWVKNDKQMRPK</sequence>
<reference evidence="1 2" key="1">
    <citation type="submission" date="2015-08" db="EMBL/GenBank/DDBJ databases">
        <authorList>
            <person name="Davis N."/>
            <person name="Domingos A."/>
            <person name="Holland C."/>
            <person name="Houk L.J."/>
            <person name="Hueter N."/>
            <person name="Molina L."/>
            <person name="Sontag M."/>
            <person name="Saintfleur O."/>
            <person name="Swinford C."/>
            <person name="Villalobos-Ayala K."/>
            <person name="Carroll M."/>
            <person name="Cottrell-Yongye A."/>
            <person name="D'Elia T."/>
            <person name="Delesalle V.A."/>
            <person name="Bradley K.W."/>
            <person name="Asai D.J."/>
            <person name="Bowman C.A."/>
            <person name="Russell D.A."/>
            <person name="Pope W.H."/>
            <person name="Jacobs-Sera D."/>
            <person name="Hendrix R.W."/>
            <person name="Hatfull G.F."/>
        </authorList>
    </citation>
    <scope>NUCLEOTIDE SEQUENCE [LARGE SCALE GENOMIC DNA]</scope>
</reference>
<dbReference type="EMBL" id="KT372003">
    <property type="protein sequence ID" value="ALA06622.1"/>
    <property type="molecule type" value="Genomic_DNA"/>
</dbReference>
<organism evidence="1 2">
    <name type="scientific">Mycobacterium phage Lumos</name>
    <dbReference type="NCBI Taxonomy" id="1701852"/>
    <lineage>
        <taxon>Viruses</taxon>
        <taxon>Duplodnaviria</taxon>
        <taxon>Heunggongvirae</taxon>
        <taxon>Uroviricota</taxon>
        <taxon>Caudoviricetes</taxon>
        <taxon>Vilmaviridae</taxon>
        <taxon>Lclasvirinae</taxon>
        <taxon>Lumosvirus</taxon>
        <taxon>Lumosvirus lumos</taxon>
    </lineage>
</organism>
<accession>A0A0K2CM67</accession>
<evidence type="ECO:0000313" key="2">
    <source>
        <dbReference type="Proteomes" id="UP000223849"/>
    </source>
</evidence>
<evidence type="ECO:0000313" key="1">
    <source>
        <dbReference type="EMBL" id="ALA06622.1"/>
    </source>
</evidence>
<gene>
    <name evidence="1" type="ORF">SEA_LUMOS_114</name>
</gene>
<proteinExistence type="predicted"/>
<protein>
    <submittedName>
        <fullName evidence="1">Uncharacterized protein</fullName>
    </submittedName>
</protein>